<dbReference type="EMBL" id="CP159253">
    <property type="protein sequence ID" value="XCG51281.1"/>
    <property type="molecule type" value="Genomic_DNA"/>
</dbReference>
<evidence type="ECO:0000313" key="1">
    <source>
        <dbReference type="EMBL" id="XCG51281.1"/>
    </source>
</evidence>
<dbReference type="Pfam" id="PF00353">
    <property type="entry name" value="HemolysinCabind"/>
    <property type="match status" value="2"/>
</dbReference>
<proteinExistence type="predicted"/>
<dbReference type="InterPro" id="IPR001343">
    <property type="entry name" value="Hemolysn_Ca-bd"/>
</dbReference>
<sequence length="192" mass="19766">MPKGNAVDCSKIRTDNGRSIQFPISLLKLFGSPDNDFLDGGAGNDQMYGGAGDDTYVVGAAGDQTIELAGEGTDTVRSFINWTLAANVKRLELQGSSKLNGIGNALNNTLVGYSGNNELSGGDGNDRLIGGAGNQAFSFIGTAGFSGVAGQLRYSNFSGNVIIYADVNGDSAADMQILVAGTTFMAGTDFIV</sequence>
<dbReference type="GO" id="GO:0005509">
    <property type="term" value="F:calcium ion binding"/>
    <property type="evidence" value="ECO:0007669"/>
    <property type="project" value="InterPro"/>
</dbReference>
<dbReference type="InterPro" id="IPR011049">
    <property type="entry name" value="Serralysin-like_metalloprot_C"/>
</dbReference>
<dbReference type="AlphaFoldDB" id="A0AAU8CWD4"/>
<dbReference type="PRINTS" id="PR00313">
    <property type="entry name" value="CABNDNGRPT"/>
</dbReference>
<accession>A0AAU8CWD4</accession>
<reference evidence="1" key="1">
    <citation type="submission" date="2024-06" db="EMBL/GenBank/DDBJ databases">
        <title>Mesorhizobium karijinii sp. nov., a symbiont of the iconic Swainsona formosa from arid Australia.</title>
        <authorList>
            <person name="Hill Y.J."/>
            <person name="Watkin E.L.J."/>
            <person name="O'Hara G.W."/>
            <person name="Terpolilli J."/>
            <person name="Tye M.L."/>
            <person name="Kohlmeier M.G."/>
        </authorList>
    </citation>
    <scope>NUCLEOTIDE SEQUENCE</scope>
    <source>
        <strain evidence="1">WSM2240</strain>
    </source>
</reference>
<dbReference type="SUPFAM" id="SSF51120">
    <property type="entry name" value="beta-Roll"/>
    <property type="match status" value="1"/>
</dbReference>
<dbReference type="Gene3D" id="2.150.10.10">
    <property type="entry name" value="Serralysin-like metalloprotease, C-terminal"/>
    <property type="match status" value="2"/>
</dbReference>
<protein>
    <submittedName>
        <fullName evidence="1">Calcium-binding protein</fullName>
    </submittedName>
</protein>
<gene>
    <name evidence="1" type="ORF">ABVK50_12730</name>
</gene>
<organism evidence="1">
    <name type="scientific">Mesorhizobium sp. WSM2240</name>
    <dbReference type="NCBI Taxonomy" id="3228851"/>
    <lineage>
        <taxon>Bacteria</taxon>
        <taxon>Pseudomonadati</taxon>
        <taxon>Pseudomonadota</taxon>
        <taxon>Alphaproteobacteria</taxon>
        <taxon>Hyphomicrobiales</taxon>
        <taxon>Phyllobacteriaceae</taxon>
        <taxon>Mesorhizobium</taxon>
    </lineage>
</organism>
<name>A0AAU8CWD4_9HYPH</name>
<dbReference type="RefSeq" id="WP_353641210.1">
    <property type="nucleotide sequence ID" value="NZ_CP159253.1"/>
</dbReference>